<dbReference type="Proteomes" id="UP000311382">
    <property type="component" value="Unassembled WGS sequence"/>
</dbReference>
<dbReference type="AlphaFoldDB" id="A0A5C5G4R7"/>
<name>A0A5C5G4R7_9BASI</name>
<dbReference type="EMBL" id="SOZI01000018">
    <property type="protein sequence ID" value="TNY22911.1"/>
    <property type="molecule type" value="Genomic_DNA"/>
</dbReference>
<keyword evidence="2" id="KW-1185">Reference proteome</keyword>
<comment type="caution">
    <text evidence="1">The sequence shown here is derived from an EMBL/GenBank/DDBJ whole genome shotgun (WGS) entry which is preliminary data.</text>
</comment>
<proteinExistence type="predicted"/>
<protein>
    <submittedName>
        <fullName evidence="1">Uncharacterized protein</fullName>
    </submittedName>
</protein>
<reference evidence="1 2" key="1">
    <citation type="submission" date="2019-03" db="EMBL/GenBank/DDBJ databases">
        <title>Rhodosporidium diobovatum UCD-FST 08-225 genome sequencing, assembly, and annotation.</title>
        <authorList>
            <person name="Fakankun I.U."/>
            <person name="Fristensky B."/>
            <person name="Levin D.B."/>
        </authorList>
    </citation>
    <scope>NUCLEOTIDE SEQUENCE [LARGE SCALE GENOMIC DNA]</scope>
    <source>
        <strain evidence="1 2">UCD-FST 08-225</strain>
    </source>
</reference>
<accession>A0A5C5G4R7</accession>
<evidence type="ECO:0000313" key="1">
    <source>
        <dbReference type="EMBL" id="TNY22911.1"/>
    </source>
</evidence>
<sequence>MVLLQGLAAEVAASVGLPTHLQPLKMFAPDIIGLEALDTLLRESVHGRFVAGARRTANLTVPRSARGELRVPRLENVNPGAAANLSVPSAVRWTTPFVRHSLVLRHRPAVDLGGDPSNIYREFVVPPSGSSVDEMLTSSEWVRLYAVPAHVDLFEELHRMWVGKDNPQVVAAAALNCVLLVDVERLARNGPSSSGVCELGGFHAFAARMLAPHPDDARDGVRPSHNAFLAWLAATFGAGNRDEFARNCVHTVVPYWPILHDYLPLDMLQNLFDARAAFFASAFVRIHALSVPVDGPVQAGSTHPHHGHPHHAHS</sequence>
<organism evidence="1 2">
    <name type="scientific">Rhodotorula diobovata</name>
    <dbReference type="NCBI Taxonomy" id="5288"/>
    <lineage>
        <taxon>Eukaryota</taxon>
        <taxon>Fungi</taxon>
        <taxon>Dikarya</taxon>
        <taxon>Basidiomycota</taxon>
        <taxon>Pucciniomycotina</taxon>
        <taxon>Microbotryomycetes</taxon>
        <taxon>Sporidiobolales</taxon>
        <taxon>Sporidiobolaceae</taxon>
        <taxon>Rhodotorula</taxon>
    </lineage>
</organism>
<evidence type="ECO:0000313" key="2">
    <source>
        <dbReference type="Proteomes" id="UP000311382"/>
    </source>
</evidence>
<gene>
    <name evidence="1" type="ORF">DMC30DRAFT_94150</name>
</gene>